<dbReference type="InParanoid" id="A0A3N7G1K5"/>
<evidence type="ECO:0000313" key="2">
    <source>
        <dbReference type="EMBL" id="RQP01087.1"/>
    </source>
</evidence>
<dbReference type="EMBL" id="CM009305">
    <property type="protein sequence ID" value="RQP01087.1"/>
    <property type="molecule type" value="Genomic_DNA"/>
</dbReference>
<protein>
    <recommendedName>
        <fullName evidence="4">Bifunctional inhibitor/plant lipid transfer protein/seed storage helical domain-containing protein</fullName>
    </recommendedName>
</protein>
<keyword evidence="1" id="KW-0732">Signal</keyword>
<keyword evidence="3" id="KW-1185">Reference proteome</keyword>
<sequence>MASTDVGFPFFFFLFCMASTDVGFLQDQLGQHFHSDSPPLQSCWKVLCDRKMERSSTLQEQYCYLSLRSSWELDCMPGFIGSTNGASHQVFPTIIACLQKICGNQNEP</sequence>
<evidence type="ECO:0000256" key="1">
    <source>
        <dbReference type="SAM" id="SignalP"/>
    </source>
</evidence>
<reference evidence="2 3" key="1">
    <citation type="journal article" date="2006" name="Science">
        <title>The genome of black cottonwood, Populus trichocarpa (Torr. &amp; Gray).</title>
        <authorList>
            <person name="Tuskan G.A."/>
            <person name="Difazio S."/>
            <person name="Jansson S."/>
            <person name="Bohlmann J."/>
            <person name="Grigoriev I."/>
            <person name="Hellsten U."/>
            <person name="Putnam N."/>
            <person name="Ralph S."/>
            <person name="Rombauts S."/>
            <person name="Salamov A."/>
            <person name="Schein J."/>
            <person name="Sterck L."/>
            <person name="Aerts A."/>
            <person name="Bhalerao R.R."/>
            <person name="Bhalerao R.P."/>
            <person name="Blaudez D."/>
            <person name="Boerjan W."/>
            <person name="Brun A."/>
            <person name="Brunner A."/>
            <person name="Busov V."/>
            <person name="Campbell M."/>
            <person name="Carlson J."/>
            <person name="Chalot M."/>
            <person name="Chapman J."/>
            <person name="Chen G.L."/>
            <person name="Cooper D."/>
            <person name="Coutinho P.M."/>
            <person name="Couturier J."/>
            <person name="Covert S."/>
            <person name="Cronk Q."/>
            <person name="Cunningham R."/>
            <person name="Davis J."/>
            <person name="Degroeve S."/>
            <person name="Dejardin A."/>
            <person name="Depamphilis C."/>
            <person name="Detter J."/>
            <person name="Dirks B."/>
            <person name="Dubchak I."/>
            <person name="Duplessis S."/>
            <person name="Ehlting J."/>
            <person name="Ellis B."/>
            <person name="Gendler K."/>
            <person name="Goodstein D."/>
            <person name="Gribskov M."/>
            <person name="Grimwood J."/>
            <person name="Groover A."/>
            <person name="Gunter L."/>
            <person name="Hamberger B."/>
            <person name="Heinze B."/>
            <person name="Helariutta Y."/>
            <person name="Henrissat B."/>
            <person name="Holligan D."/>
            <person name="Holt R."/>
            <person name="Huang W."/>
            <person name="Islam-Faridi N."/>
            <person name="Jones S."/>
            <person name="Jones-Rhoades M."/>
            <person name="Jorgensen R."/>
            <person name="Joshi C."/>
            <person name="Kangasjarvi J."/>
            <person name="Karlsson J."/>
            <person name="Kelleher C."/>
            <person name="Kirkpatrick R."/>
            <person name="Kirst M."/>
            <person name="Kohler A."/>
            <person name="Kalluri U."/>
            <person name="Larimer F."/>
            <person name="Leebens-Mack J."/>
            <person name="Leple J.C."/>
            <person name="Locascio P."/>
            <person name="Lou Y."/>
            <person name="Lucas S."/>
            <person name="Martin F."/>
            <person name="Montanini B."/>
            <person name="Napoli C."/>
            <person name="Nelson D.R."/>
            <person name="Nelson C."/>
            <person name="Nieminen K."/>
            <person name="Nilsson O."/>
            <person name="Pereda V."/>
            <person name="Peter G."/>
            <person name="Philippe R."/>
            <person name="Pilate G."/>
            <person name="Poliakov A."/>
            <person name="Razumovskaya J."/>
            <person name="Richardson P."/>
            <person name="Rinaldi C."/>
            <person name="Ritland K."/>
            <person name="Rouze P."/>
            <person name="Ryaboy D."/>
            <person name="Schmutz J."/>
            <person name="Schrader J."/>
            <person name="Segerman B."/>
            <person name="Shin H."/>
            <person name="Siddiqui A."/>
            <person name="Sterky F."/>
            <person name="Terry A."/>
            <person name="Tsai C.J."/>
            <person name="Uberbacher E."/>
            <person name="Unneberg P."/>
            <person name="Vahala J."/>
            <person name="Wall K."/>
            <person name="Wessler S."/>
            <person name="Yang G."/>
            <person name="Yin T."/>
            <person name="Douglas C."/>
            <person name="Marra M."/>
            <person name="Sandberg G."/>
            <person name="Van de Peer Y."/>
            <person name="Rokhsar D."/>
        </authorList>
    </citation>
    <scope>NUCLEOTIDE SEQUENCE [LARGE SCALE GENOMIC DNA]</scope>
    <source>
        <strain evidence="3">cv. Nisqually</strain>
    </source>
</reference>
<evidence type="ECO:0000313" key="3">
    <source>
        <dbReference type="Proteomes" id="UP000006729"/>
    </source>
</evidence>
<gene>
    <name evidence="2" type="ORF">POPTR_016G002950</name>
</gene>
<evidence type="ECO:0008006" key="4">
    <source>
        <dbReference type="Google" id="ProtNLM"/>
    </source>
</evidence>
<feature type="chain" id="PRO_5018168481" description="Bifunctional inhibitor/plant lipid transfer protein/seed storage helical domain-containing protein" evidence="1">
    <location>
        <begin position="19"/>
        <end position="108"/>
    </location>
</feature>
<organism evidence="2 3">
    <name type="scientific">Populus trichocarpa</name>
    <name type="common">Western balsam poplar</name>
    <name type="synonym">Populus balsamifera subsp. trichocarpa</name>
    <dbReference type="NCBI Taxonomy" id="3694"/>
    <lineage>
        <taxon>Eukaryota</taxon>
        <taxon>Viridiplantae</taxon>
        <taxon>Streptophyta</taxon>
        <taxon>Embryophyta</taxon>
        <taxon>Tracheophyta</taxon>
        <taxon>Spermatophyta</taxon>
        <taxon>Magnoliopsida</taxon>
        <taxon>eudicotyledons</taxon>
        <taxon>Gunneridae</taxon>
        <taxon>Pentapetalae</taxon>
        <taxon>rosids</taxon>
        <taxon>fabids</taxon>
        <taxon>Malpighiales</taxon>
        <taxon>Salicaceae</taxon>
        <taxon>Saliceae</taxon>
        <taxon>Populus</taxon>
    </lineage>
</organism>
<accession>A0A3N7G1K5</accession>
<proteinExistence type="predicted"/>
<name>A0A3N7G1K5_POPTR</name>
<dbReference type="Proteomes" id="UP000006729">
    <property type="component" value="Chromosome 16"/>
</dbReference>
<feature type="signal peptide" evidence="1">
    <location>
        <begin position="1"/>
        <end position="18"/>
    </location>
</feature>
<dbReference type="AlphaFoldDB" id="A0A3N7G1K5"/>